<dbReference type="Pfam" id="PF02518">
    <property type="entry name" value="HATPase_c"/>
    <property type="match status" value="1"/>
</dbReference>
<keyword evidence="7" id="KW-0472">Membrane</keyword>
<dbReference type="CDD" id="cd00082">
    <property type="entry name" value="HisKA"/>
    <property type="match status" value="1"/>
</dbReference>
<dbReference type="OrthoDB" id="9803190at2"/>
<evidence type="ECO:0000256" key="1">
    <source>
        <dbReference type="ARBA" id="ARBA00000085"/>
    </source>
</evidence>
<dbReference type="AlphaFoldDB" id="A0A1T4NDV7"/>
<evidence type="ECO:0000256" key="5">
    <source>
        <dbReference type="ARBA" id="ARBA00022777"/>
    </source>
</evidence>
<reference evidence="10 11" key="1">
    <citation type="submission" date="2017-02" db="EMBL/GenBank/DDBJ databases">
        <authorList>
            <person name="Peterson S.W."/>
        </authorList>
    </citation>
    <scope>NUCLEOTIDE SEQUENCE [LARGE SCALE GENOMIC DNA]</scope>
    <source>
        <strain evidence="10 11">ATCC 700028</strain>
    </source>
</reference>
<evidence type="ECO:0000256" key="7">
    <source>
        <dbReference type="SAM" id="Phobius"/>
    </source>
</evidence>
<feature type="modified residue" description="4-aspartylphosphate" evidence="6">
    <location>
        <position position="666"/>
    </location>
</feature>
<feature type="domain" description="Response regulatory" evidence="9">
    <location>
        <begin position="619"/>
        <end position="727"/>
    </location>
</feature>
<keyword evidence="7" id="KW-1133">Transmembrane helix</keyword>
<dbReference type="Gene3D" id="3.30.565.10">
    <property type="entry name" value="Histidine kinase-like ATPase, C-terminal domain"/>
    <property type="match status" value="1"/>
</dbReference>
<dbReference type="SMART" id="SM00388">
    <property type="entry name" value="HisKA"/>
    <property type="match status" value="1"/>
</dbReference>
<dbReference type="SUPFAM" id="SSF55874">
    <property type="entry name" value="ATPase domain of HSP90 chaperone/DNA topoisomerase II/histidine kinase"/>
    <property type="match status" value="1"/>
</dbReference>
<gene>
    <name evidence="10" type="ORF">SAMN02745174_01513</name>
</gene>
<dbReference type="Gene3D" id="1.10.287.130">
    <property type="match status" value="1"/>
</dbReference>
<evidence type="ECO:0000256" key="2">
    <source>
        <dbReference type="ARBA" id="ARBA00012438"/>
    </source>
</evidence>
<dbReference type="RefSeq" id="WP_159443595.1">
    <property type="nucleotide sequence ID" value="NZ_FUWX01000010.1"/>
</dbReference>
<evidence type="ECO:0000313" key="11">
    <source>
        <dbReference type="Proteomes" id="UP000191153"/>
    </source>
</evidence>
<evidence type="ECO:0000259" key="8">
    <source>
        <dbReference type="PROSITE" id="PS50109"/>
    </source>
</evidence>
<dbReference type="SUPFAM" id="SSF47226">
    <property type="entry name" value="Histidine-containing phosphotransfer domain, HPT domain"/>
    <property type="match status" value="1"/>
</dbReference>
<dbReference type="SUPFAM" id="SSF52172">
    <property type="entry name" value="CheY-like"/>
    <property type="match status" value="1"/>
</dbReference>
<keyword evidence="5" id="KW-0418">Kinase</keyword>
<dbReference type="GO" id="GO:0000155">
    <property type="term" value="F:phosphorelay sensor kinase activity"/>
    <property type="evidence" value="ECO:0007669"/>
    <property type="project" value="InterPro"/>
</dbReference>
<dbReference type="EMBL" id="FUWX01000010">
    <property type="protein sequence ID" value="SJZ77404.1"/>
    <property type="molecule type" value="Genomic_DNA"/>
</dbReference>
<dbReference type="InterPro" id="IPR036097">
    <property type="entry name" value="HisK_dim/P_sf"/>
</dbReference>
<evidence type="ECO:0000256" key="3">
    <source>
        <dbReference type="ARBA" id="ARBA00022553"/>
    </source>
</evidence>
<comment type="catalytic activity">
    <reaction evidence="1">
        <text>ATP + protein L-histidine = ADP + protein N-phospho-L-histidine.</text>
        <dbReference type="EC" id="2.7.13.3"/>
    </reaction>
</comment>
<dbReference type="PANTHER" id="PTHR43047:SF72">
    <property type="entry name" value="OSMOSENSING HISTIDINE PROTEIN KINASE SLN1"/>
    <property type="match status" value="1"/>
</dbReference>
<proteinExistence type="predicted"/>
<dbReference type="InterPro" id="IPR004358">
    <property type="entry name" value="Sig_transdc_His_kin-like_C"/>
</dbReference>
<dbReference type="SMART" id="SM00387">
    <property type="entry name" value="HATPase_c"/>
    <property type="match status" value="1"/>
</dbReference>
<dbReference type="EC" id="2.7.13.3" evidence="2"/>
<dbReference type="PANTHER" id="PTHR43047">
    <property type="entry name" value="TWO-COMPONENT HISTIDINE PROTEIN KINASE"/>
    <property type="match status" value="1"/>
</dbReference>
<dbReference type="PRINTS" id="PR00344">
    <property type="entry name" value="BCTRLSENSOR"/>
</dbReference>
<protein>
    <recommendedName>
        <fullName evidence="2">histidine kinase</fullName>
        <ecNumber evidence="2">2.7.13.3</ecNumber>
    </recommendedName>
</protein>
<keyword evidence="11" id="KW-1185">Reference proteome</keyword>
<dbReference type="STRING" id="180163.SAMN02745174_01513"/>
<dbReference type="GO" id="GO:0009927">
    <property type="term" value="F:histidine phosphotransfer kinase activity"/>
    <property type="evidence" value="ECO:0007669"/>
    <property type="project" value="TreeGrafter"/>
</dbReference>
<dbReference type="InterPro" id="IPR036641">
    <property type="entry name" value="HPT_dom_sf"/>
</dbReference>
<dbReference type="Pfam" id="PF00512">
    <property type="entry name" value="HisKA"/>
    <property type="match status" value="1"/>
</dbReference>
<dbReference type="SUPFAM" id="SSF47384">
    <property type="entry name" value="Homodimeric domain of signal transducing histidine kinase"/>
    <property type="match status" value="1"/>
</dbReference>
<evidence type="ECO:0000313" key="10">
    <source>
        <dbReference type="EMBL" id="SJZ77404.1"/>
    </source>
</evidence>
<dbReference type="InterPro" id="IPR011006">
    <property type="entry name" value="CheY-like_superfamily"/>
</dbReference>
<dbReference type="Pfam" id="PF00072">
    <property type="entry name" value="Response_reg"/>
    <property type="match status" value="1"/>
</dbReference>
<dbReference type="PROSITE" id="PS50109">
    <property type="entry name" value="HIS_KIN"/>
    <property type="match status" value="1"/>
</dbReference>
<dbReference type="SMART" id="SM00448">
    <property type="entry name" value="REC"/>
    <property type="match status" value="1"/>
</dbReference>
<accession>A0A1T4NDV7</accession>
<dbReference type="InterPro" id="IPR001789">
    <property type="entry name" value="Sig_transdc_resp-reg_receiver"/>
</dbReference>
<evidence type="ECO:0000259" key="9">
    <source>
        <dbReference type="PROSITE" id="PS50110"/>
    </source>
</evidence>
<dbReference type="Gene3D" id="3.40.50.2300">
    <property type="match status" value="1"/>
</dbReference>
<keyword evidence="3 6" id="KW-0597">Phosphoprotein</keyword>
<keyword evidence="7" id="KW-0812">Transmembrane</keyword>
<dbReference type="Proteomes" id="UP000191153">
    <property type="component" value="Unassembled WGS sequence"/>
</dbReference>
<dbReference type="CDD" id="cd16922">
    <property type="entry name" value="HATPase_EvgS-ArcB-TorS-like"/>
    <property type="match status" value="1"/>
</dbReference>
<dbReference type="InterPro" id="IPR003661">
    <property type="entry name" value="HisK_dim/P_dom"/>
</dbReference>
<sequence length="828" mass="98730">MKKICLVIYFFINILIYGKESILIISDFYQNNISTNNILTGILENKNPDQNIYIEYINEPKKNSNQYLKNLNEIYNIKYENINFNRIIFLEGKKSKSSQIFFKKFKGLKEIIYIDKDQKGIENFIGIILKIQKNIQKIYIPDISLKELVELKKRFYPIDFESFSSKSMYLKDLFKLMGDGNCILIDNLTSQWKLKRYFNEINVPIYAYNLSKDNDFTGIYIENYYDIGKNLIENKNIKENLKNDKIYLNGEKVNEYSLKYKNIKEKITFFNMNKNYFFIDRVTVIYMIFIILFLGIVVLIGILWRWNILKREAEESSRVKSDFIASMSHDMKTPLNSIIASVELLKKEESEKGKLLKIVEKSAEYLTNVINDVLLISEYKKKKIEINIDKINLRDFLQEIYLIFIPLINRNIKFLIYLDLEIKEIYSDKIKLKQVLINLINNSLKFTEKGEIRIECFCEKEKIIFNIKDTGIGIPENERENIFKEFYQVGNRKKEGSGLGLAISKKYINLLEGDIFLENSYKNGSFFTIRIPTEIKFNRKKEIFLIEKEPVDFLRLYINKYKIESYFFYDEEEKNILIDEFNLEKEIIIIDENNGKNNYFYNGYRELNKKLYKKYKKRSILLVEDNELNGQLLKENLNNLNVETIHCKNYLELEKNIDYSNIIFMDINLEEENGYELAKLIKNKYIKKIIIGLSANKSDNGLDSYLDEFLEKPIKIEKILKYIELLDYNIDFYINNLKIENKIIFFKELKEDVEKLKNLIKYKELYKISKIIHKIKGNILAIEAYDLGIFLEKVEKIDYNIDFYKVKFTLKILENILSEELKYENTNS</sequence>
<evidence type="ECO:0000256" key="6">
    <source>
        <dbReference type="PROSITE-ProRule" id="PRU00169"/>
    </source>
</evidence>
<dbReference type="GO" id="GO:0005886">
    <property type="term" value="C:plasma membrane"/>
    <property type="evidence" value="ECO:0007669"/>
    <property type="project" value="TreeGrafter"/>
</dbReference>
<feature type="domain" description="Histidine kinase" evidence="8">
    <location>
        <begin position="326"/>
        <end position="535"/>
    </location>
</feature>
<organism evidence="10 11">
    <name type="scientific">Cetobacterium ceti</name>
    <dbReference type="NCBI Taxonomy" id="180163"/>
    <lineage>
        <taxon>Bacteria</taxon>
        <taxon>Fusobacteriati</taxon>
        <taxon>Fusobacteriota</taxon>
        <taxon>Fusobacteriia</taxon>
        <taxon>Fusobacteriales</taxon>
        <taxon>Fusobacteriaceae</taxon>
        <taxon>Cetobacterium</taxon>
    </lineage>
</organism>
<dbReference type="InterPro" id="IPR003594">
    <property type="entry name" value="HATPase_dom"/>
</dbReference>
<feature type="transmembrane region" description="Helical" evidence="7">
    <location>
        <begin position="284"/>
        <end position="304"/>
    </location>
</feature>
<dbReference type="InterPro" id="IPR036890">
    <property type="entry name" value="HATPase_C_sf"/>
</dbReference>
<evidence type="ECO:0000256" key="4">
    <source>
        <dbReference type="ARBA" id="ARBA00022679"/>
    </source>
</evidence>
<dbReference type="InterPro" id="IPR005467">
    <property type="entry name" value="His_kinase_dom"/>
</dbReference>
<keyword evidence="4" id="KW-0808">Transferase</keyword>
<name>A0A1T4NDV7_9FUSO</name>
<dbReference type="PROSITE" id="PS50110">
    <property type="entry name" value="RESPONSE_REGULATORY"/>
    <property type="match status" value="1"/>
</dbReference>